<comment type="caution">
    <text evidence="2">The sequence shown here is derived from an EMBL/GenBank/DDBJ whole genome shotgun (WGS) entry which is preliminary data.</text>
</comment>
<reference evidence="2 3" key="1">
    <citation type="submission" date="2024-08" db="EMBL/GenBank/DDBJ databases">
        <title>Genome mining of Saccharopolyspora cebuensis PGLac3 from Nigerian medicinal plant.</title>
        <authorList>
            <person name="Ezeobiora C.E."/>
            <person name="Igbokwe N.H."/>
            <person name="Amin D.H."/>
            <person name="Mendie U.E."/>
        </authorList>
    </citation>
    <scope>NUCLEOTIDE SEQUENCE [LARGE SCALE GENOMIC DNA]</scope>
    <source>
        <strain evidence="2 3">PGLac3</strain>
    </source>
</reference>
<dbReference type="Proteomes" id="UP001564626">
    <property type="component" value="Unassembled WGS sequence"/>
</dbReference>
<dbReference type="EMBL" id="JBGEHV010000059">
    <property type="protein sequence ID" value="MEY8042553.1"/>
    <property type="molecule type" value="Genomic_DNA"/>
</dbReference>
<gene>
    <name evidence="2" type="ORF">AB8O55_24375</name>
</gene>
<keyword evidence="3" id="KW-1185">Reference proteome</keyword>
<organism evidence="2 3">
    <name type="scientific">Saccharopolyspora cebuensis</name>
    <dbReference type="NCBI Taxonomy" id="418759"/>
    <lineage>
        <taxon>Bacteria</taxon>
        <taxon>Bacillati</taxon>
        <taxon>Actinomycetota</taxon>
        <taxon>Actinomycetes</taxon>
        <taxon>Pseudonocardiales</taxon>
        <taxon>Pseudonocardiaceae</taxon>
        <taxon>Saccharopolyspora</taxon>
    </lineage>
</organism>
<feature type="region of interest" description="Disordered" evidence="1">
    <location>
        <begin position="70"/>
        <end position="107"/>
    </location>
</feature>
<sequence>MSETREYRCVIEWDIDAEDPIDAAQLMWSMVKNSPGPIVNVWTDSDHSVEVDLTYPSDTRDVDGRTAENYRRQARTASAVMTQHGRWTIPASDADTHRSEIDNRPHH</sequence>
<name>A0ABV4CN80_9PSEU</name>
<evidence type="ECO:0000313" key="2">
    <source>
        <dbReference type="EMBL" id="MEY8042553.1"/>
    </source>
</evidence>
<dbReference type="RefSeq" id="WP_186361453.1">
    <property type="nucleotide sequence ID" value="NZ_BAABII010000018.1"/>
</dbReference>
<proteinExistence type="predicted"/>
<evidence type="ECO:0000256" key="1">
    <source>
        <dbReference type="SAM" id="MobiDB-lite"/>
    </source>
</evidence>
<feature type="compositionally biased region" description="Basic and acidic residues" evidence="1">
    <location>
        <begin position="94"/>
        <end position="107"/>
    </location>
</feature>
<evidence type="ECO:0000313" key="3">
    <source>
        <dbReference type="Proteomes" id="UP001564626"/>
    </source>
</evidence>
<protein>
    <submittedName>
        <fullName evidence="2">Uncharacterized protein</fullName>
    </submittedName>
</protein>
<accession>A0ABV4CN80</accession>